<dbReference type="SUPFAM" id="SSF51905">
    <property type="entry name" value="FAD/NAD(P)-binding domain"/>
    <property type="match status" value="1"/>
</dbReference>
<evidence type="ECO:0000313" key="3">
    <source>
        <dbReference type="EMBL" id="MCK9686021.1"/>
    </source>
</evidence>
<evidence type="ECO:0000259" key="2">
    <source>
        <dbReference type="Pfam" id="PF07992"/>
    </source>
</evidence>
<dbReference type="PRINTS" id="PR00469">
    <property type="entry name" value="PNDRDTASEII"/>
</dbReference>
<organism evidence="3 4">
    <name type="scientific">Scleromatobacter humisilvae</name>
    <dbReference type="NCBI Taxonomy" id="2897159"/>
    <lineage>
        <taxon>Bacteria</taxon>
        <taxon>Pseudomonadati</taxon>
        <taxon>Pseudomonadota</taxon>
        <taxon>Betaproteobacteria</taxon>
        <taxon>Burkholderiales</taxon>
        <taxon>Sphaerotilaceae</taxon>
        <taxon>Scleromatobacter</taxon>
    </lineage>
</organism>
<dbReference type="Gene3D" id="3.50.50.60">
    <property type="entry name" value="FAD/NAD(P)-binding domain"/>
    <property type="match status" value="3"/>
</dbReference>
<dbReference type="PRINTS" id="PR00368">
    <property type="entry name" value="FADPNR"/>
</dbReference>
<dbReference type="Gene3D" id="1.10.10.1100">
    <property type="entry name" value="BFD-like [2Fe-2S]-binding domain"/>
    <property type="match status" value="1"/>
</dbReference>
<dbReference type="InterPro" id="IPR023753">
    <property type="entry name" value="FAD/NAD-binding_dom"/>
</dbReference>
<dbReference type="InterPro" id="IPR036188">
    <property type="entry name" value="FAD/NAD-bd_sf"/>
</dbReference>
<dbReference type="GO" id="GO:0016491">
    <property type="term" value="F:oxidoreductase activity"/>
    <property type="evidence" value="ECO:0007669"/>
    <property type="project" value="UniProtKB-KW"/>
</dbReference>
<dbReference type="InterPro" id="IPR041854">
    <property type="entry name" value="BFD-like_2Fe2S-bd_dom_sf"/>
</dbReference>
<protein>
    <submittedName>
        <fullName evidence="3">NAD(P)/FAD-dependent oxidoreductase</fullName>
    </submittedName>
</protein>
<evidence type="ECO:0000313" key="4">
    <source>
        <dbReference type="Proteomes" id="UP001139353"/>
    </source>
</evidence>
<dbReference type="Proteomes" id="UP001139353">
    <property type="component" value="Unassembled WGS sequence"/>
</dbReference>
<dbReference type="PANTHER" id="PTHR42949:SF3">
    <property type="entry name" value="ANAEROBIC GLYCEROL-3-PHOSPHATE DEHYDROGENASE SUBUNIT B"/>
    <property type="match status" value="1"/>
</dbReference>
<name>A0A9X1YHJ5_9BURK</name>
<accession>A0A9X1YHJ5</accession>
<dbReference type="InterPro" id="IPR017224">
    <property type="entry name" value="Opine_Oxase_asu/HCN_bsu"/>
</dbReference>
<dbReference type="PANTHER" id="PTHR42949">
    <property type="entry name" value="ANAEROBIC GLYCEROL-3-PHOSPHATE DEHYDROGENASE SUBUNIT B"/>
    <property type="match status" value="1"/>
</dbReference>
<keyword evidence="1" id="KW-0560">Oxidoreductase</keyword>
<dbReference type="Pfam" id="PF07992">
    <property type="entry name" value="Pyr_redox_2"/>
    <property type="match status" value="1"/>
</dbReference>
<comment type="caution">
    <text evidence="3">The sequence shown here is derived from an EMBL/GenBank/DDBJ whole genome shotgun (WGS) entry which is preliminary data.</text>
</comment>
<dbReference type="AlphaFoldDB" id="A0A9X1YHJ5"/>
<gene>
    <name evidence="3" type="ORF">LPC04_09910</name>
</gene>
<evidence type="ECO:0000256" key="1">
    <source>
        <dbReference type="ARBA" id="ARBA00023002"/>
    </source>
</evidence>
<dbReference type="InterPro" id="IPR051691">
    <property type="entry name" value="Metab_Enz_Cyan_OpOx_G3PDH"/>
</dbReference>
<dbReference type="EMBL" id="JAJLJH010000002">
    <property type="protein sequence ID" value="MCK9686021.1"/>
    <property type="molecule type" value="Genomic_DNA"/>
</dbReference>
<reference evidence="3" key="1">
    <citation type="submission" date="2021-11" db="EMBL/GenBank/DDBJ databases">
        <title>BS-T2-15 a new species belonging to the Comamonadaceae family isolated from the soil of a French oak forest.</title>
        <authorList>
            <person name="Mieszkin S."/>
            <person name="Alain K."/>
        </authorList>
    </citation>
    <scope>NUCLEOTIDE SEQUENCE</scope>
    <source>
        <strain evidence="3">BS-T2-15</strain>
    </source>
</reference>
<feature type="domain" description="FAD/NAD(P)-binding" evidence="2">
    <location>
        <begin position="13"/>
        <end position="309"/>
    </location>
</feature>
<dbReference type="PIRSF" id="PIRSF037495">
    <property type="entry name" value="Opine_OX_OoxA/HcnB"/>
    <property type="match status" value="1"/>
</dbReference>
<keyword evidence="4" id="KW-1185">Reference proteome</keyword>
<sequence>MPESDNLAELRARVVVVGAGPAGLAAARVAAAAGLDVLLLDAAPLPGGQVWRARQGVAAEPVARALASLAATGVRVLSGTRVVMALPERTLLIDGPDGARRLRWDKLILATGARERLLPFPGWTLPGVFGAGGLQALVKGGWPIRGRRVLVAGTGPLLLAAAATLRREGAQVVGLVEEASAVALARFAGTLAAHPRKALQAMRLGASLLGVPSNVGTRVIAAEGDGRVERVVLQGEGGRPRVVDCDALAAGWGLIPQTELAQSLGCALAMRLGALAIVVDERQRTSVDGVLAVGECTGIAGAVAAQLQGEAAGCAVALDQPARPSRRLAREHAFAAAVAARFPAPADWAARLRDDTLVCRCEDVPWSALRDQPDLRAAKLATRCGMGHCQGRLCHDTLAAVMHWPRLPVRPPLAPAPLATLLAIDQPPSHLET</sequence>
<dbReference type="RefSeq" id="WP_275682053.1">
    <property type="nucleotide sequence ID" value="NZ_JAJLJH010000002.1"/>
</dbReference>
<proteinExistence type="predicted"/>